<protein>
    <recommendedName>
        <fullName evidence="1">Glutamine amidotransferase type-2 domain-containing protein</fullName>
    </recommendedName>
</protein>
<dbReference type="SUPFAM" id="SSF56235">
    <property type="entry name" value="N-terminal nucleophile aminohydrolases (Ntn hydrolases)"/>
    <property type="match status" value="1"/>
</dbReference>
<dbReference type="InterPro" id="IPR029055">
    <property type="entry name" value="Ntn_hydrolases_N"/>
</dbReference>
<evidence type="ECO:0000259" key="1">
    <source>
        <dbReference type="PROSITE" id="PS51278"/>
    </source>
</evidence>
<dbReference type="Proteomes" id="UP001165586">
    <property type="component" value="Unassembled WGS sequence"/>
</dbReference>
<dbReference type="Gene3D" id="3.60.20.10">
    <property type="entry name" value="Glutamine Phosphoribosylpyrophosphate, subunit 1, domain 1"/>
    <property type="match status" value="1"/>
</dbReference>
<feature type="domain" description="Glutamine amidotransferase type-2" evidence="1">
    <location>
        <begin position="15"/>
        <end position="226"/>
    </location>
</feature>
<dbReference type="PROSITE" id="PS51278">
    <property type="entry name" value="GATASE_TYPE_2"/>
    <property type="match status" value="1"/>
</dbReference>
<dbReference type="CDD" id="cd00352">
    <property type="entry name" value="Gn_AT_II"/>
    <property type="match status" value="1"/>
</dbReference>
<feature type="non-terminal residue" evidence="2">
    <location>
        <position position="275"/>
    </location>
</feature>
<evidence type="ECO:0000313" key="2">
    <source>
        <dbReference type="EMBL" id="MCS5736825.1"/>
    </source>
</evidence>
<dbReference type="Pfam" id="PF13522">
    <property type="entry name" value="GATase_6"/>
    <property type="match status" value="1"/>
</dbReference>
<comment type="caution">
    <text evidence="2">The sequence shown here is derived from an EMBL/GenBank/DDBJ whole genome shotgun (WGS) entry which is preliminary data.</text>
</comment>
<dbReference type="InterPro" id="IPR017932">
    <property type="entry name" value="GATase_2_dom"/>
</dbReference>
<accession>A0ABT2HA36</accession>
<keyword evidence="3" id="KW-1185">Reference proteome</keyword>
<organism evidence="2 3">
    <name type="scientific">Herbiconiux daphne</name>
    <dbReference type="NCBI Taxonomy" id="2970914"/>
    <lineage>
        <taxon>Bacteria</taxon>
        <taxon>Bacillati</taxon>
        <taxon>Actinomycetota</taxon>
        <taxon>Actinomycetes</taxon>
        <taxon>Micrococcales</taxon>
        <taxon>Microbacteriaceae</taxon>
        <taxon>Herbiconiux</taxon>
    </lineage>
</organism>
<reference evidence="2" key="1">
    <citation type="submission" date="2022-08" db="EMBL/GenBank/DDBJ databases">
        <authorList>
            <person name="Deng Y."/>
            <person name="Han X.-F."/>
            <person name="Zhang Y.-Q."/>
        </authorList>
    </citation>
    <scope>NUCLEOTIDE SEQUENCE</scope>
    <source>
        <strain evidence="2">CPCC 203386</strain>
    </source>
</reference>
<sequence length="275" mass="31697">MGTRDIDFFETLLYCDIVRGDHSTGVYSGFSFDPKEPVEVKIRKAAVPADVFIRKKGLWDEVKEEKRPATHNANATVTKLPKFLVGHNRYATMGEVVDRNAHPFQHGSITLVHNGTLDNQSLLPDHQKFAVDSENIAYSIDKIGIEETIKKLNGKFTLVWFDAKDQTLNFIRNKDRPFHFMETASGDWFGASEEDMLMWLSKRVKGPTAKRHFEAEVGTQYVFEVANGVFRFKEERKHELPVFRYVYATPGYLGSRGNSQWDQYDDDDGWDRYLD</sequence>
<dbReference type="EMBL" id="JANLCJ010000207">
    <property type="protein sequence ID" value="MCS5736825.1"/>
    <property type="molecule type" value="Genomic_DNA"/>
</dbReference>
<dbReference type="RefSeq" id="WP_407933080.1">
    <property type="nucleotide sequence ID" value="NZ_JANLCJ010000207.1"/>
</dbReference>
<proteinExistence type="predicted"/>
<name>A0ABT2HA36_9MICO</name>
<evidence type="ECO:0000313" key="3">
    <source>
        <dbReference type="Proteomes" id="UP001165586"/>
    </source>
</evidence>
<gene>
    <name evidence="2" type="ORF">N1032_24140</name>
</gene>